<gene>
    <name evidence="2" type="ORF">Naga_100198g10</name>
</gene>
<feature type="chain" id="PRO_5004901080" description="Secreted protein" evidence="1">
    <location>
        <begin position="21"/>
        <end position="128"/>
    </location>
</feature>
<comment type="caution">
    <text evidence="2">The sequence shown here is derived from an EMBL/GenBank/DDBJ whole genome shotgun (WGS) entry which is preliminary data.</text>
</comment>
<dbReference type="Proteomes" id="UP000019335">
    <property type="component" value="Chromosome 16"/>
</dbReference>
<organism evidence="2 3">
    <name type="scientific">Nannochloropsis gaditana</name>
    <dbReference type="NCBI Taxonomy" id="72520"/>
    <lineage>
        <taxon>Eukaryota</taxon>
        <taxon>Sar</taxon>
        <taxon>Stramenopiles</taxon>
        <taxon>Ochrophyta</taxon>
        <taxon>Eustigmatophyceae</taxon>
        <taxon>Eustigmatales</taxon>
        <taxon>Monodopsidaceae</taxon>
        <taxon>Nannochloropsis</taxon>
    </lineage>
</organism>
<keyword evidence="1" id="KW-0732">Signal</keyword>
<evidence type="ECO:0008006" key="4">
    <source>
        <dbReference type="Google" id="ProtNLM"/>
    </source>
</evidence>
<reference evidence="2 3" key="1">
    <citation type="journal article" date="2014" name="Mol. Plant">
        <title>Chromosome Scale Genome Assembly and Transcriptome Profiling of Nannochloropsis gaditana in Nitrogen Depletion.</title>
        <authorList>
            <person name="Corteggiani Carpinelli E."/>
            <person name="Telatin A."/>
            <person name="Vitulo N."/>
            <person name="Forcato C."/>
            <person name="D'Angelo M."/>
            <person name="Schiavon R."/>
            <person name="Vezzi A."/>
            <person name="Giacometti G.M."/>
            <person name="Morosinotto T."/>
            <person name="Valle G."/>
        </authorList>
    </citation>
    <scope>NUCLEOTIDE SEQUENCE [LARGE SCALE GENOMIC DNA]</scope>
    <source>
        <strain evidence="2 3">B-31</strain>
    </source>
</reference>
<evidence type="ECO:0000313" key="3">
    <source>
        <dbReference type="Proteomes" id="UP000019335"/>
    </source>
</evidence>
<dbReference type="AlphaFoldDB" id="W7TT41"/>
<accession>W7TT41</accession>
<dbReference type="EMBL" id="AZIL01001627">
    <property type="protein sequence ID" value="EWM23489.1"/>
    <property type="molecule type" value="Genomic_DNA"/>
</dbReference>
<evidence type="ECO:0000313" key="2">
    <source>
        <dbReference type="EMBL" id="EWM23489.1"/>
    </source>
</evidence>
<proteinExistence type="predicted"/>
<protein>
    <recommendedName>
        <fullName evidence="4">Secreted protein</fullName>
    </recommendedName>
</protein>
<keyword evidence="3" id="KW-1185">Reference proteome</keyword>
<name>W7TT41_9STRA</name>
<evidence type="ECO:0000256" key="1">
    <source>
        <dbReference type="SAM" id="SignalP"/>
    </source>
</evidence>
<feature type="signal peptide" evidence="1">
    <location>
        <begin position="1"/>
        <end position="20"/>
    </location>
</feature>
<sequence>MLYTLVLLVNVLELIFTARASRHIKIISTTSYRDQIIAGTATEEILHHAQINCKERVPLCRAVFGMYFWSTPCLFLENKFYLKYFSHAYNFTHRSRGGADGADGADRESGWRSPTIKQFLRTHLSPRV</sequence>